<dbReference type="RefSeq" id="WP_068715458.1">
    <property type="nucleotide sequence ID" value="NZ_LWDV01000007.1"/>
</dbReference>
<dbReference type="Gene3D" id="1.10.443.10">
    <property type="entry name" value="Intergrase catalytic core"/>
    <property type="match status" value="1"/>
</dbReference>
<evidence type="ECO:0000313" key="7">
    <source>
        <dbReference type="EMBL" id="OCL27577.1"/>
    </source>
</evidence>
<dbReference type="InterPro" id="IPR011010">
    <property type="entry name" value="DNA_brk_join_enz"/>
</dbReference>
<dbReference type="AlphaFoldDB" id="A0A1C0AB27"/>
<dbReference type="InterPro" id="IPR002104">
    <property type="entry name" value="Integrase_catalytic"/>
</dbReference>
<dbReference type="CDD" id="cd00796">
    <property type="entry name" value="INT_Rci_Hp1_C"/>
    <property type="match status" value="1"/>
</dbReference>
<keyword evidence="2 4" id="KW-0238">DNA-binding</keyword>
<dbReference type="Pfam" id="PF13102">
    <property type="entry name" value="Phage_int_SAM_5"/>
    <property type="match status" value="1"/>
</dbReference>
<comment type="similarity">
    <text evidence="1">Belongs to the 'phage' integrase family.</text>
</comment>
<evidence type="ECO:0000256" key="1">
    <source>
        <dbReference type="ARBA" id="ARBA00008857"/>
    </source>
</evidence>
<dbReference type="EMBL" id="LWDV01000007">
    <property type="protein sequence ID" value="OCL27577.1"/>
    <property type="molecule type" value="Genomic_DNA"/>
</dbReference>
<protein>
    <submittedName>
        <fullName evidence="7">Integrase</fullName>
    </submittedName>
</protein>
<dbReference type="PANTHER" id="PTHR30349:SF41">
    <property type="entry name" value="INTEGRASE_RECOMBINASE PROTEIN MJ0367-RELATED"/>
    <property type="match status" value="1"/>
</dbReference>
<keyword evidence="8" id="KW-1185">Reference proteome</keyword>
<accession>A0A1C0AB27</accession>
<dbReference type="GO" id="GO:0006310">
    <property type="term" value="P:DNA recombination"/>
    <property type="evidence" value="ECO:0007669"/>
    <property type="project" value="UniProtKB-KW"/>
</dbReference>
<dbReference type="Proteomes" id="UP000093514">
    <property type="component" value="Unassembled WGS sequence"/>
</dbReference>
<dbReference type="OrthoDB" id="107900at2"/>
<evidence type="ECO:0000259" key="6">
    <source>
        <dbReference type="PROSITE" id="PS51900"/>
    </source>
</evidence>
<dbReference type="PROSITE" id="PS51900">
    <property type="entry name" value="CB"/>
    <property type="match status" value="1"/>
</dbReference>
<gene>
    <name evidence="7" type="ORF">U472_03215</name>
</gene>
<dbReference type="InterPro" id="IPR025269">
    <property type="entry name" value="SAM-like_dom"/>
</dbReference>
<evidence type="ECO:0000256" key="2">
    <source>
        <dbReference type="ARBA" id="ARBA00023125"/>
    </source>
</evidence>
<sequence>MVKIKMNKKKQDKTLEEGFKEFLRHCKVKNLSESTIKFYKSAYNYYFSQFLPKDTLIKTIDKTTIEEFILFMKDNYDLNNTSINSRLRGIRSIINYWIELGYLNKFKIDLLRTQEKIKEVYSDEQLEKLLVKPNIKKYSSVEYRSWVIVNYLLATGNRVKTLTEIKIKDLDFESGYINLRHTKNKKAQVIPLSNSLIKILKEYLDYREGEQEDYLFCTVYGKKISPETVKKSIARYNRNREVKITSIHAMRHTFAKKWILSGGDIFRLQKILGHSSIEMVKNYINMFKDDLKQDFNKFNPLEQMNKHSKTIKLK</sequence>
<name>A0A1C0AB27_9FIRM</name>
<reference evidence="7 8" key="2">
    <citation type="submission" date="2016-08" db="EMBL/GenBank/DDBJ databases">
        <title>Orenia metallireducens sp. nov. strain Z6, a Novel Metal-reducing Firmicute from the Deep Subsurface.</title>
        <authorList>
            <person name="Maxim B.I."/>
            <person name="Kenneth K."/>
            <person name="Flynn T.M."/>
            <person name="Oloughlin E.J."/>
            <person name="Locke R.A."/>
            <person name="Weber J.R."/>
            <person name="Egan S.M."/>
            <person name="Mackie R.I."/>
            <person name="Cann I.K."/>
        </authorList>
    </citation>
    <scope>NUCLEOTIDE SEQUENCE [LARGE SCALE GENOMIC DNA]</scope>
    <source>
        <strain evidence="7 8">Z6</strain>
    </source>
</reference>
<evidence type="ECO:0000256" key="4">
    <source>
        <dbReference type="PROSITE-ProRule" id="PRU01248"/>
    </source>
</evidence>
<dbReference type="Gene3D" id="1.10.150.130">
    <property type="match status" value="1"/>
</dbReference>
<dbReference type="Pfam" id="PF00589">
    <property type="entry name" value="Phage_integrase"/>
    <property type="match status" value="1"/>
</dbReference>
<comment type="caution">
    <text evidence="7">The sequence shown here is derived from an EMBL/GenBank/DDBJ whole genome shotgun (WGS) entry which is preliminary data.</text>
</comment>
<evidence type="ECO:0000256" key="3">
    <source>
        <dbReference type="ARBA" id="ARBA00023172"/>
    </source>
</evidence>
<evidence type="ECO:0000313" key="8">
    <source>
        <dbReference type="Proteomes" id="UP000093514"/>
    </source>
</evidence>
<dbReference type="GO" id="GO:0003677">
    <property type="term" value="F:DNA binding"/>
    <property type="evidence" value="ECO:0007669"/>
    <property type="project" value="UniProtKB-UniRule"/>
</dbReference>
<dbReference type="PANTHER" id="PTHR30349">
    <property type="entry name" value="PHAGE INTEGRASE-RELATED"/>
    <property type="match status" value="1"/>
</dbReference>
<dbReference type="GO" id="GO:0015074">
    <property type="term" value="P:DNA integration"/>
    <property type="evidence" value="ECO:0007669"/>
    <property type="project" value="InterPro"/>
</dbReference>
<dbReference type="InterPro" id="IPR044068">
    <property type="entry name" value="CB"/>
</dbReference>
<feature type="domain" description="Tyr recombinase" evidence="5">
    <location>
        <begin position="116"/>
        <end position="296"/>
    </location>
</feature>
<feature type="domain" description="Core-binding (CB)" evidence="6">
    <location>
        <begin position="13"/>
        <end position="98"/>
    </location>
</feature>
<evidence type="ECO:0000259" key="5">
    <source>
        <dbReference type="PROSITE" id="PS51898"/>
    </source>
</evidence>
<keyword evidence="3" id="KW-0233">DNA recombination</keyword>
<proteinExistence type="inferred from homology"/>
<organism evidence="7 8">
    <name type="scientific">Orenia metallireducens</name>
    <dbReference type="NCBI Taxonomy" id="1413210"/>
    <lineage>
        <taxon>Bacteria</taxon>
        <taxon>Bacillati</taxon>
        <taxon>Bacillota</taxon>
        <taxon>Clostridia</taxon>
        <taxon>Halanaerobiales</taxon>
        <taxon>Halobacteroidaceae</taxon>
        <taxon>Orenia</taxon>
    </lineage>
</organism>
<dbReference type="InterPro" id="IPR010998">
    <property type="entry name" value="Integrase_recombinase_N"/>
</dbReference>
<dbReference type="InterPro" id="IPR013762">
    <property type="entry name" value="Integrase-like_cat_sf"/>
</dbReference>
<dbReference type="InterPro" id="IPR050090">
    <property type="entry name" value="Tyrosine_recombinase_XerCD"/>
</dbReference>
<dbReference type="PROSITE" id="PS51898">
    <property type="entry name" value="TYR_RECOMBINASE"/>
    <property type="match status" value="1"/>
</dbReference>
<dbReference type="SUPFAM" id="SSF56349">
    <property type="entry name" value="DNA breaking-rejoining enzymes"/>
    <property type="match status" value="1"/>
</dbReference>
<reference evidence="8" key="1">
    <citation type="submission" date="2016-07" db="EMBL/GenBank/DDBJ databases">
        <authorList>
            <person name="Florea S."/>
            <person name="Webb J.S."/>
            <person name="Jaromczyk J."/>
            <person name="Schardl C.L."/>
        </authorList>
    </citation>
    <scope>NUCLEOTIDE SEQUENCE [LARGE SCALE GENOMIC DNA]</scope>
    <source>
        <strain evidence="8">Z6</strain>
    </source>
</reference>